<dbReference type="AlphaFoldDB" id="A0A8S1AR14"/>
<dbReference type="EMBL" id="CADEBD010000344">
    <property type="protein sequence ID" value="CAB3248903.1"/>
    <property type="molecule type" value="Genomic_DNA"/>
</dbReference>
<dbReference type="InterPro" id="IPR031993">
    <property type="entry name" value="DUF4789"/>
</dbReference>
<organism evidence="4 5">
    <name type="scientific">Arctia plantaginis</name>
    <name type="common">Wood tiger moth</name>
    <name type="synonym">Phalaena plantaginis</name>
    <dbReference type="NCBI Taxonomy" id="874455"/>
    <lineage>
        <taxon>Eukaryota</taxon>
        <taxon>Metazoa</taxon>
        <taxon>Ecdysozoa</taxon>
        <taxon>Arthropoda</taxon>
        <taxon>Hexapoda</taxon>
        <taxon>Insecta</taxon>
        <taxon>Pterygota</taxon>
        <taxon>Neoptera</taxon>
        <taxon>Endopterygota</taxon>
        <taxon>Lepidoptera</taxon>
        <taxon>Glossata</taxon>
        <taxon>Ditrysia</taxon>
        <taxon>Noctuoidea</taxon>
        <taxon>Erebidae</taxon>
        <taxon>Arctiinae</taxon>
        <taxon>Arctia</taxon>
    </lineage>
</organism>
<evidence type="ECO:0000313" key="5">
    <source>
        <dbReference type="Proteomes" id="UP000494256"/>
    </source>
</evidence>
<keyword evidence="2" id="KW-0732">Signal</keyword>
<feature type="domain" description="DUF4789" evidence="3">
    <location>
        <begin position="55"/>
        <end position="130"/>
    </location>
</feature>
<feature type="chain" id="PRO_5035939397" description="DUF4789 domain-containing protein" evidence="2">
    <location>
        <begin position="20"/>
        <end position="197"/>
    </location>
</feature>
<accession>A0A8S1AR14</accession>
<gene>
    <name evidence="4" type="ORF">APLA_LOCUS12569</name>
</gene>
<evidence type="ECO:0000313" key="4">
    <source>
        <dbReference type="EMBL" id="CAB3248903.1"/>
    </source>
</evidence>
<feature type="region of interest" description="Disordered" evidence="1">
    <location>
        <begin position="24"/>
        <end position="43"/>
    </location>
</feature>
<dbReference type="Proteomes" id="UP000494256">
    <property type="component" value="Unassembled WGS sequence"/>
</dbReference>
<name>A0A8S1AR14_ARCPL</name>
<proteinExistence type="predicted"/>
<sequence>MCSWTSVIVLFLFTSATIAGKRKSEPESIGFPESEEDPALANKDDRQPVYIPATCPIGELFYPGDQKDDWICDCRPAYLYHPKTDQCWPAYRTGPCSNGYYLVLGPDSAIPYCEKNPCIIDSMVMYSGKCELLNTISPCNSVWPDFEVLTVNSTTLTITCEKLIFETRFKEKETIFPKCPTGGKRSINGKCRPNSTQ</sequence>
<feature type="signal peptide" evidence="2">
    <location>
        <begin position="1"/>
        <end position="19"/>
    </location>
</feature>
<evidence type="ECO:0000256" key="1">
    <source>
        <dbReference type="SAM" id="MobiDB-lite"/>
    </source>
</evidence>
<dbReference type="Pfam" id="PF16033">
    <property type="entry name" value="DUF4789"/>
    <property type="match status" value="1"/>
</dbReference>
<evidence type="ECO:0000259" key="3">
    <source>
        <dbReference type="Pfam" id="PF16033"/>
    </source>
</evidence>
<reference evidence="4 5" key="1">
    <citation type="submission" date="2020-04" db="EMBL/GenBank/DDBJ databases">
        <authorList>
            <person name="Wallbank WR R."/>
            <person name="Pardo Diaz C."/>
            <person name="Kozak K."/>
            <person name="Martin S."/>
            <person name="Jiggins C."/>
            <person name="Moest M."/>
            <person name="Warren A I."/>
            <person name="Byers J.R.P. K."/>
            <person name="Montejo-Kovacevich G."/>
            <person name="Yen C E."/>
        </authorList>
    </citation>
    <scope>NUCLEOTIDE SEQUENCE [LARGE SCALE GENOMIC DNA]</scope>
</reference>
<evidence type="ECO:0000256" key="2">
    <source>
        <dbReference type="SAM" id="SignalP"/>
    </source>
</evidence>
<comment type="caution">
    <text evidence="4">The sequence shown here is derived from an EMBL/GenBank/DDBJ whole genome shotgun (WGS) entry which is preliminary data.</text>
</comment>
<protein>
    <recommendedName>
        <fullName evidence="3">DUF4789 domain-containing protein</fullName>
    </recommendedName>
</protein>
<dbReference type="OrthoDB" id="6435218at2759"/>
<dbReference type="PANTHER" id="PTHR21177:SF4">
    <property type="entry name" value="IP06524P"/>
    <property type="match status" value="1"/>
</dbReference>
<dbReference type="PANTHER" id="PTHR21177">
    <property type="entry name" value="IP06524P-RELATED"/>
    <property type="match status" value="1"/>
</dbReference>